<dbReference type="CDD" id="cd04692">
    <property type="entry name" value="NUDIX_Hydrolase"/>
    <property type="match status" value="1"/>
</dbReference>
<dbReference type="InterPro" id="IPR000086">
    <property type="entry name" value="NUDIX_hydrolase_dom"/>
</dbReference>
<evidence type="ECO:0000313" key="2">
    <source>
        <dbReference type="EMBL" id="SEC52413.1"/>
    </source>
</evidence>
<dbReference type="GO" id="GO:0004452">
    <property type="term" value="F:isopentenyl-diphosphate delta-isomerase activity"/>
    <property type="evidence" value="ECO:0007669"/>
    <property type="project" value="TreeGrafter"/>
</dbReference>
<evidence type="ECO:0000313" key="3">
    <source>
        <dbReference type="Proteomes" id="UP000183038"/>
    </source>
</evidence>
<dbReference type="AlphaFoldDB" id="A0A1H4T7C4"/>
<dbReference type="Proteomes" id="UP000183038">
    <property type="component" value="Unassembled WGS sequence"/>
</dbReference>
<dbReference type="GO" id="GO:0005737">
    <property type="term" value="C:cytoplasm"/>
    <property type="evidence" value="ECO:0007669"/>
    <property type="project" value="TreeGrafter"/>
</dbReference>
<organism evidence="2 3">
    <name type="scientific">Maribacter dokdonensis</name>
    <dbReference type="NCBI Taxonomy" id="320912"/>
    <lineage>
        <taxon>Bacteria</taxon>
        <taxon>Pseudomonadati</taxon>
        <taxon>Bacteroidota</taxon>
        <taxon>Flavobacteriia</taxon>
        <taxon>Flavobacteriales</taxon>
        <taxon>Flavobacteriaceae</taxon>
        <taxon>Maribacter</taxon>
    </lineage>
</organism>
<accession>A0A1H4T7C4</accession>
<dbReference type="PANTHER" id="PTHR10885:SF20">
    <property type="entry name" value="NUDIX HYDROLASE DOMAIN-CONTAINING PROTEIN"/>
    <property type="match status" value="1"/>
</dbReference>
<sequence>MAKLLAISNNLIQSLHQFGGIFFYAMDELIDILDADGRMTNRTAMKSEAHKNGWFHQTVHIWFYTLDGKVLLQQRGKNKDVYPLLWDVSVAGHIGAGENIITSALREIKEEIGLTIQPEKLQKIGVFKSVHNHSQNLMDYEFHHTFLAPLHLSLHDLRKQESEVENLKLIPMDQFTKELGDISKFKYVPHEISYYNTITKEISKCLATSN</sequence>
<evidence type="ECO:0000259" key="1">
    <source>
        <dbReference type="PROSITE" id="PS51462"/>
    </source>
</evidence>
<dbReference type="InterPro" id="IPR015797">
    <property type="entry name" value="NUDIX_hydrolase-like_dom_sf"/>
</dbReference>
<protein>
    <submittedName>
        <fullName evidence="2">Isopentenyldiphosphate isomerase</fullName>
    </submittedName>
</protein>
<dbReference type="PROSITE" id="PS51462">
    <property type="entry name" value="NUDIX"/>
    <property type="match status" value="1"/>
</dbReference>
<dbReference type="Gene3D" id="3.90.79.10">
    <property type="entry name" value="Nucleoside Triphosphate Pyrophosphohydrolase"/>
    <property type="match status" value="1"/>
</dbReference>
<gene>
    <name evidence="2" type="ORF">SAMN05192540_3385</name>
</gene>
<dbReference type="SUPFAM" id="SSF55811">
    <property type="entry name" value="Nudix"/>
    <property type="match status" value="1"/>
</dbReference>
<reference evidence="2 3" key="1">
    <citation type="submission" date="2016-10" db="EMBL/GenBank/DDBJ databases">
        <authorList>
            <person name="de Groot N.N."/>
        </authorList>
    </citation>
    <scope>NUCLEOTIDE SEQUENCE [LARGE SCALE GENOMIC DNA]</scope>
    <source>
        <strain evidence="2 3">MAR_2009_71</strain>
    </source>
</reference>
<keyword evidence="2" id="KW-0413">Isomerase</keyword>
<dbReference type="GO" id="GO:0009240">
    <property type="term" value="P:isopentenyl diphosphate biosynthetic process"/>
    <property type="evidence" value="ECO:0007669"/>
    <property type="project" value="TreeGrafter"/>
</dbReference>
<dbReference type="PANTHER" id="PTHR10885">
    <property type="entry name" value="ISOPENTENYL-DIPHOSPHATE DELTA-ISOMERASE"/>
    <property type="match status" value="1"/>
</dbReference>
<proteinExistence type="predicted"/>
<feature type="domain" description="Nudix hydrolase" evidence="1">
    <location>
        <begin position="54"/>
        <end position="195"/>
    </location>
</feature>
<name>A0A1H4T7C4_9FLAO</name>
<dbReference type="EMBL" id="FNTB01000001">
    <property type="protein sequence ID" value="SEC52413.1"/>
    <property type="molecule type" value="Genomic_DNA"/>
</dbReference>
<dbReference type="Pfam" id="PF00293">
    <property type="entry name" value="NUDIX"/>
    <property type="match status" value="1"/>
</dbReference>